<dbReference type="SUPFAM" id="SSF55405">
    <property type="entry name" value="RNA bacteriophage capsid protein"/>
    <property type="match status" value="1"/>
</dbReference>
<dbReference type="InterPro" id="IPR031819">
    <property type="entry name" value="Read-through_dom"/>
</dbReference>
<dbReference type="InterPro" id="IPR002703">
    <property type="entry name" value="Levivir_coat"/>
</dbReference>
<dbReference type="InterPro" id="IPR015954">
    <property type="entry name" value="Phage_RNA-type_capsid"/>
</dbReference>
<evidence type="ECO:0000256" key="2">
    <source>
        <dbReference type="ARBA" id="ARBA00022561"/>
    </source>
</evidence>
<feature type="domain" description="Read-through" evidence="4">
    <location>
        <begin position="149"/>
        <end position="328"/>
    </location>
</feature>
<dbReference type="Pfam" id="PF01819">
    <property type="entry name" value="Levi_coat"/>
    <property type="match status" value="1"/>
</dbReference>
<protein>
    <submittedName>
        <fullName evidence="5">A1-protein</fullName>
    </submittedName>
</protein>
<dbReference type="EMBL" id="AF059243">
    <property type="protein sequence ID" value="AAC14704.1"/>
    <property type="molecule type" value="Genomic_RNA"/>
</dbReference>
<dbReference type="GO" id="GO:0005198">
    <property type="term" value="F:structural molecule activity"/>
    <property type="evidence" value="ECO:0007669"/>
    <property type="project" value="InterPro"/>
</dbReference>
<reference evidence="5 6" key="2">
    <citation type="journal article" date="1996" name="J. Mol. Biol.">
        <title>Secondary structure model for the first three domains of Q beta RNA. Control of A-protein synthesis.</title>
        <authorList>
            <person name="Beekwilder J."/>
            <person name="Nieuwenhuizen R."/>
            <person name="Poot R."/>
            <person name="van Duin J."/>
        </authorList>
    </citation>
    <scope>NUCLEOTIDE SEQUENCE</scope>
</reference>
<evidence type="ECO:0000256" key="1">
    <source>
        <dbReference type="ARBA" id="ARBA00004328"/>
    </source>
</evidence>
<keyword evidence="3" id="KW-0946">Virion</keyword>
<keyword evidence="2" id="KW-0167">Capsid protein</keyword>
<sequence>MAKLNKVTLTGIGKAGNQTLTLTPRGVNPTNGVASLSEAGAVPALEKRVTVSVAQPSRNRKNYKVQIKLQNPTACTKDACDPSVTRSGSRDVTLSFTSYSTERERALIRTELAALLKDDLIVDAIDNLNPAYWAALLAASPGGGNNPYPGVPDSPNVKPPGGTGTYRCPFACYRRGELITEAKDGACALYACGSEALVEFEYALEDFLGNEFWRNWDGRLSKYDIETHRRCRGNGYVDLDASVMQSDEYVLSGAYDVVKMQPPGTFDSPRYYLHLMDGIYVDLAEVTAYRSYGMVIGFWTDSKSPQLPTDFTRFNRHNCPVQTVIVIPSL</sequence>
<dbReference type="Pfam" id="PF16814">
    <property type="entry name" value="Read-through"/>
    <property type="match status" value="1"/>
</dbReference>
<dbReference type="GO" id="GO:0019028">
    <property type="term" value="C:viral capsid"/>
    <property type="evidence" value="ECO:0007669"/>
    <property type="project" value="UniProtKB-KW"/>
</dbReference>
<accession>O64310</accession>
<reference evidence="5 6" key="1">
    <citation type="journal article" date="1995" name="J. Mol. Biol.">
        <title>Secondary structure model for the last two domains of single-stranded RNA phage Q beta.</title>
        <authorList>
            <person name="Beekwilder M.J."/>
            <person name="Nieuwenhuizen R."/>
            <person name="van Duin J."/>
        </authorList>
    </citation>
    <scope>NUCLEOTIDE SEQUENCE</scope>
</reference>
<evidence type="ECO:0000259" key="4">
    <source>
        <dbReference type="Pfam" id="PF16814"/>
    </source>
</evidence>
<dbReference type="Gene3D" id="3.30.380.10">
    <property type="entry name" value="MS2 Viral Coat Protein"/>
    <property type="match status" value="1"/>
</dbReference>
<comment type="subcellular location">
    <subcellularLocation>
        <location evidence="1">Virion</location>
    </subcellularLocation>
</comment>
<name>O64310_9VIRU</name>
<proteinExistence type="predicted"/>
<evidence type="ECO:0000313" key="5">
    <source>
        <dbReference type="EMBL" id="AAC14704.1"/>
    </source>
</evidence>
<evidence type="ECO:0000256" key="3">
    <source>
        <dbReference type="ARBA" id="ARBA00022844"/>
    </source>
</evidence>
<dbReference type="Proteomes" id="UP000001710">
    <property type="component" value="Segment"/>
</dbReference>
<organism evidence="5 6">
    <name type="scientific">Enterobacteria phage NL95</name>
    <dbReference type="NCBI Taxonomy" id="75725"/>
    <lineage>
        <taxon>Viruses</taxon>
        <taxon>Riboviria</taxon>
        <taxon>Orthornavirae</taxon>
        <taxon>Lenarviricota</taxon>
        <taxon>Leviviricetes</taxon>
        <taxon>Norzivirales</taxon>
        <taxon>Fiersviridae</taxon>
        <taxon>Qubevirus</taxon>
        <taxon>Qubevirus faecium</taxon>
    </lineage>
</organism>
<evidence type="ECO:0000313" key="6">
    <source>
        <dbReference type="Proteomes" id="UP000001710"/>
    </source>
</evidence>